<feature type="domain" description="DUF7722" evidence="2">
    <location>
        <begin position="39"/>
        <end position="85"/>
    </location>
</feature>
<dbReference type="PANTHER" id="PTHR33513:SF4">
    <property type="entry name" value="GB|AAF04428.1"/>
    <property type="match status" value="1"/>
</dbReference>
<name>A0A835Q6F7_VANPL</name>
<dbReference type="EMBL" id="JADCNL010000010">
    <property type="protein sequence ID" value="KAG0463949.1"/>
    <property type="molecule type" value="Genomic_DNA"/>
</dbReference>
<evidence type="ECO:0000259" key="2">
    <source>
        <dbReference type="Pfam" id="PF24847"/>
    </source>
</evidence>
<dbReference type="PANTHER" id="PTHR33513">
    <property type="entry name" value="OS06G0523300 PROTEIN"/>
    <property type="match status" value="1"/>
</dbReference>
<evidence type="ECO:0000313" key="4">
    <source>
        <dbReference type="Proteomes" id="UP000636800"/>
    </source>
</evidence>
<comment type="caution">
    <text evidence="3">The sequence shown here is derived from an EMBL/GenBank/DDBJ whole genome shotgun (WGS) entry which is preliminary data.</text>
</comment>
<dbReference type="Proteomes" id="UP000636800">
    <property type="component" value="Chromosome 10"/>
</dbReference>
<organism evidence="3 4">
    <name type="scientific">Vanilla planifolia</name>
    <name type="common">Vanilla</name>
    <dbReference type="NCBI Taxonomy" id="51239"/>
    <lineage>
        <taxon>Eukaryota</taxon>
        <taxon>Viridiplantae</taxon>
        <taxon>Streptophyta</taxon>
        <taxon>Embryophyta</taxon>
        <taxon>Tracheophyta</taxon>
        <taxon>Spermatophyta</taxon>
        <taxon>Magnoliopsida</taxon>
        <taxon>Liliopsida</taxon>
        <taxon>Asparagales</taxon>
        <taxon>Orchidaceae</taxon>
        <taxon>Vanilloideae</taxon>
        <taxon>Vanilleae</taxon>
        <taxon>Vanilla</taxon>
    </lineage>
</organism>
<protein>
    <recommendedName>
        <fullName evidence="2">DUF7722 domain-containing protein</fullName>
    </recommendedName>
</protein>
<gene>
    <name evidence="3" type="ORF">HPP92_020018</name>
</gene>
<proteinExistence type="predicted"/>
<sequence>MQAKKSVRQRNDSNAHDETKESSMARKDQESSFHMPLHYPRYTRLDYEAMAEWKLDCLFQEYGLPAVAGDVNCKSEFAIGAFLWPIK</sequence>
<evidence type="ECO:0000256" key="1">
    <source>
        <dbReference type="SAM" id="MobiDB-lite"/>
    </source>
</evidence>
<feature type="region of interest" description="Disordered" evidence="1">
    <location>
        <begin position="1"/>
        <end position="32"/>
    </location>
</feature>
<dbReference type="AlphaFoldDB" id="A0A835Q6F7"/>
<reference evidence="3 4" key="1">
    <citation type="journal article" date="2020" name="Nat. Food">
        <title>A phased Vanilla planifolia genome enables genetic improvement of flavour and production.</title>
        <authorList>
            <person name="Hasing T."/>
            <person name="Tang H."/>
            <person name="Brym M."/>
            <person name="Khazi F."/>
            <person name="Huang T."/>
            <person name="Chambers A.H."/>
        </authorList>
    </citation>
    <scope>NUCLEOTIDE SEQUENCE [LARGE SCALE GENOMIC DNA]</scope>
    <source>
        <tissue evidence="3">Leaf</tissue>
    </source>
</reference>
<keyword evidence="4" id="KW-1185">Reference proteome</keyword>
<accession>A0A835Q6F7</accession>
<dbReference type="InterPro" id="IPR056139">
    <property type="entry name" value="DUF7722"/>
</dbReference>
<feature type="compositionally biased region" description="Basic and acidic residues" evidence="1">
    <location>
        <begin position="9"/>
        <end position="31"/>
    </location>
</feature>
<evidence type="ECO:0000313" key="3">
    <source>
        <dbReference type="EMBL" id="KAG0463949.1"/>
    </source>
</evidence>
<dbReference type="Pfam" id="PF24847">
    <property type="entry name" value="DUF7722"/>
    <property type="match status" value="1"/>
</dbReference>